<keyword evidence="7" id="KW-0804">Transcription</keyword>
<keyword evidence="6" id="KW-0010">Activator</keyword>
<feature type="domain" description="Myb-like" evidence="9">
    <location>
        <begin position="382"/>
        <end position="432"/>
    </location>
</feature>
<feature type="non-terminal residue" evidence="11">
    <location>
        <position position="1"/>
    </location>
</feature>
<proteinExistence type="predicted"/>
<feature type="domain" description="HTH myb-type" evidence="10">
    <location>
        <begin position="126"/>
        <end position="180"/>
    </location>
</feature>
<dbReference type="FunFam" id="1.10.10.60:FF:000099">
    <property type="entry name" value="MYB transcription factor"/>
    <property type="match status" value="1"/>
</dbReference>
<reference evidence="11" key="1">
    <citation type="submission" date="2018-05" db="EMBL/GenBank/DDBJ databases">
        <title>Draft genome of Mucuna pruriens seed.</title>
        <authorList>
            <person name="Nnadi N.E."/>
            <person name="Vos R."/>
            <person name="Hasami M.H."/>
            <person name="Devisetty U.K."/>
            <person name="Aguiy J.C."/>
        </authorList>
    </citation>
    <scope>NUCLEOTIDE SEQUENCE [LARGE SCALE GENOMIC DNA]</scope>
    <source>
        <strain evidence="11">JCA_2017</strain>
    </source>
</reference>
<keyword evidence="2" id="KW-0217">Developmental protein</keyword>
<evidence type="ECO:0000256" key="8">
    <source>
        <dbReference type="ARBA" id="ARBA00023242"/>
    </source>
</evidence>
<dbReference type="FunFam" id="1.10.10.60:FF:000001">
    <property type="entry name" value="MYB-related transcription factor"/>
    <property type="match status" value="1"/>
</dbReference>
<dbReference type="Pfam" id="PF00249">
    <property type="entry name" value="Myb_DNA-binding"/>
    <property type="match status" value="4"/>
</dbReference>
<dbReference type="EMBL" id="QJKJ01000403">
    <property type="protein sequence ID" value="RDY12795.1"/>
    <property type="molecule type" value="Genomic_DNA"/>
</dbReference>
<dbReference type="SMART" id="SM00717">
    <property type="entry name" value="SANT"/>
    <property type="match status" value="4"/>
</dbReference>
<dbReference type="PROSITE" id="PS51294">
    <property type="entry name" value="HTH_MYB"/>
    <property type="match status" value="4"/>
</dbReference>
<keyword evidence="5" id="KW-0238">DNA-binding</keyword>
<dbReference type="CDD" id="cd00167">
    <property type="entry name" value="SANT"/>
    <property type="match status" value="4"/>
</dbReference>
<dbReference type="InterPro" id="IPR051953">
    <property type="entry name" value="Plant_SW-associated_TFs"/>
</dbReference>
<dbReference type="InterPro" id="IPR001005">
    <property type="entry name" value="SANT/Myb"/>
</dbReference>
<evidence type="ECO:0000313" key="11">
    <source>
        <dbReference type="EMBL" id="RDY12795.1"/>
    </source>
</evidence>
<dbReference type="PANTHER" id="PTHR47997:SF11">
    <property type="entry name" value="TRANSCRIPTION FACTOR LAF1"/>
    <property type="match status" value="1"/>
</dbReference>
<dbReference type="GO" id="GO:0003677">
    <property type="term" value="F:DNA binding"/>
    <property type="evidence" value="ECO:0007669"/>
    <property type="project" value="UniProtKB-KW"/>
</dbReference>
<feature type="domain" description="Myb-like" evidence="9">
    <location>
        <begin position="329"/>
        <end position="381"/>
    </location>
</feature>
<feature type="domain" description="Myb-like" evidence="9">
    <location>
        <begin position="73"/>
        <end position="125"/>
    </location>
</feature>
<dbReference type="STRING" id="157652.A0A371ICS0"/>
<evidence type="ECO:0000256" key="4">
    <source>
        <dbReference type="ARBA" id="ARBA00023015"/>
    </source>
</evidence>
<dbReference type="InterPro" id="IPR017930">
    <property type="entry name" value="Myb_dom"/>
</dbReference>
<keyword evidence="8" id="KW-0539">Nucleus</keyword>
<keyword evidence="12" id="KW-1185">Reference proteome</keyword>
<feature type="domain" description="HTH myb-type" evidence="10">
    <location>
        <begin position="382"/>
        <end position="436"/>
    </location>
</feature>
<dbReference type="InterPro" id="IPR009057">
    <property type="entry name" value="Homeodomain-like_sf"/>
</dbReference>
<dbReference type="Gene3D" id="1.10.10.60">
    <property type="entry name" value="Homeodomain-like"/>
    <property type="match status" value="4"/>
</dbReference>
<dbReference type="PANTHER" id="PTHR47997">
    <property type="entry name" value="MYB DOMAIN PROTEIN 55"/>
    <property type="match status" value="1"/>
</dbReference>
<evidence type="ECO:0000259" key="9">
    <source>
        <dbReference type="PROSITE" id="PS50090"/>
    </source>
</evidence>
<feature type="domain" description="HTH myb-type" evidence="10">
    <location>
        <begin position="335"/>
        <end position="381"/>
    </location>
</feature>
<evidence type="ECO:0000256" key="3">
    <source>
        <dbReference type="ARBA" id="ARBA00022737"/>
    </source>
</evidence>
<comment type="caution">
    <text evidence="11">The sequence shown here is derived from an EMBL/GenBank/DDBJ whole genome shotgun (WGS) entry which is preliminary data.</text>
</comment>
<accession>A0A371ICS0</accession>
<evidence type="ECO:0000256" key="2">
    <source>
        <dbReference type="ARBA" id="ARBA00022473"/>
    </source>
</evidence>
<evidence type="ECO:0000256" key="7">
    <source>
        <dbReference type="ARBA" id="ARBA00023163"/>
    </source>
</evidence>
<dbReference type="FunFam" id="1.10.10.60:FF:000371">
    <property type="entry name" value="MYB transcription factor"/>
    <property type="match status" value="1"/>
</dbReference>
<dbReference type="GO" id="GO:1901957">
    <property type="term" value="P:regulation of cutin biosynthetic process"/>
    <property type="evidence" value="ECO:0007669"/>
    <property type="project" value="UniProtKB-ARBA"/>
</dbReference>
<dbReference type="Proteomes" id="UP000257109">
    <property type="component" value="Unassembled WGS sequence"/>
</dbReference>
<feature type="domain" description="HTH myb-type" evidence="10">
    <location>
        <begin position="73"/>
        <end position="125"/>
    </location>
</feature>
<feature type="domain" description="Myb-like" evidence="9">
    <location>
        <begin position="126"/>
        <end position="176"/>
    </location>
</feature>
<dbReference type="AlphaFoldDB" id="A0A371ICS0"/>
<dbReference type="GO" id="GO:0005634">
    <property type="term" value="C:nucleus"/>
    <property type="evidence" value="ECO:0007669"/>
    <property type="project" value="UniProtKB-SubCell"/>
</dbReference>
<evidence type="ECO:0000256" key="5">
    <source>
        <dbReference type="ARBA" id="ARBA00023125"/>
    </source>
</evidence>
<dbReference type="SUPFAM" id="SSF46689">
    <property type="entry name" value="Homeodomain-like"/>
    <property type="match status" value="2"/>
</dbReference>
<keyword evidence="3" id="KW-0677">Repeat</keyword>
<evidence type="ECO:0000259" key="10">
    <source>
        <dbReference type="PROSITE" id="PS51294"/>
    </source>
</evidence>
<protein>
    <submittedName>
        <fullName evidence="11">Transcription factor MYB41</fullName>
    </submittedName>
</protein>
<comment type="subcellular location">
    <subcellularLocation>
        <location evidence="1">Nucleus</location>
    </subcellularLocation>
</comment>
<dbReference type="OrthoDB" id="2143914at2759"/>
<sequence>MALVRTIFSYSNISMHKLVDSSRLPDSLLLAFISSTAYISQRKKTKAENPIEFPAYNCVRQSKMGCQALEKAKAKHKKGLWSPEEDNKLRNHILKHGHGCWSSVPIKAGLQRNGKSCRLRWINYLRPGLKKGKFTKQEEETILALHHMLGNKWSQISQHLPGRTDNEIKNYWHSYLKKRVAKAKEMESHNQIKHASSSSDTMDSSHSLQKLATQGPQNYNFTKEACQSSLPKLLFAEWLSLDHVHGGNSANSLDSLVLRNGFDQNSCFQEAAIHDMSEVPFGGEYHKCLTNVSTPEMFNSQLRYANQMVENGFIHCIPGVDLSSNFSMSNDAIMGAWTPQEDQALVDYINNHGHGSWRTLPKHAGLLRCGKSCRLRWINYLRPGIKRGPFTKEEESTIVQLHGMLGNRWAAIASQLPGRTDNEIKNYWNTHLKKRLLRCHFLRAKQPCVIPDQIIVKSESPSTRHMVQWESVRVEAEARLSMESSFLNSWPTSKTCPDHFLQLWHSEVGHSFRMIKGKEAILCRSPFSQPSSSSKLESCSDVSLQVKNTGTSSCTPNHEDVNMIHEQTSSYKPKLDDDTAGSESGNYEFLDASDSALKHLLHMPDSDIGFLGQNDNFLNLLD</sequence>
<feature type="non-terminal residue" evidence="11">
    <location>
        <position position="622"/>
    </location>
</feature>
<keyword evidence="4" id="KW-0805">Transcription regulation</keyword>
<dbReference type="GO" id="GO:0000902">
    <property type="term" value="P:cell morphogenesis"/>
    <property type="evidence" value="ECO:0007669"/>
    <property type="project" value="UniProtKB-ARBA"/>
</dbReference>
<gene>
    <name evidence="11" type="primary">MYB17</name>
    <name evidence="11" type="ORF">CR513_02352</name>
</gene>
<name>A0A371ICS0_MUCPR</name>
<evidence type="ECO:0000313" key="12">
    <source>
        <dbReference type="Proteomes" id="UP000257109"/>
    </source>
</evidence>
<evidence type="ECO:0000256" key="1">
    <source>
        <dbReference type="ARBA" id="ARBA00004123"/>
    </source>
</evidence>
<dbReference type="PROSITE" id="PS50090">
    <property type="entry name" value="MYB_LIKE"/>
    <property type="match status" value="4"/>
</dbReference>
<evidence type="ECO:0000256" key="6">
    <source>
        <dbReference type="ARBA" id="ARBA00023159"/>
    </source>
</evidence>
<dbReference type="FunFam" id="1.10.10.60:FF:000077">
    <property type="entry name" value="MYB transcription factor"/>
    <property type="match status" value="1"/>
</dbReference>
<dbReference type="GO" id="GO:0045893">
    <property type="term" value="P:positive regulation of DNA-templated transcription"/>
    <property type="evidence" value="ECO:0007669"/>
    <property type="project" value="UniProtKB-ARBA"/>
</dbReference>
<organism evidence="11 12">
    <name type="scientific">Mucuna pruriens</name>
    <name type="common">Velvet bean</name>
    <name type="synonym">Dolichos pruriens</name>
    <dbReference type="NCBI Taxonomy" id="157652"/>
    <lineage>
        <taxon>Eukaryota</taxon>
        <taxon>Viridiplantae</taxon>
        <taxon>Streptophyta</taxon>
        <taxon>Embryophyta</taxon>
        <taxon>Tracheophyta</taxon>
        <taxon>Spermatophyta</taxon>
        <taxon>Magnoliopsida</taxon>
        <taxon>eudicotyledons</taxon>
        <taxon>Gunneridae</taxon>
        <taxon>Pentapetalae</taxon>
        <taxon>rosids</taxon>
        <taxon>fabids</taxon>
        <taxon>Fabales</taxon>
        <taxon>Fabaceae</taxon>
        <taxon>Papilionoideae</taxon>
        <taxon>50 kb inversion clade</taxon>
        <taxon>NPAAA clade</taxon>
        <taxon>indigoferoid/millettioid clade</taxon>
        <taxon>Phaseoleae</taxon>
        <taxon>Mucuna</taxon>
    </lineage>
</organism>